<organism evidence="2 3">
    <name type="scientific">Nocardia uniformis</name>
    <dbReference type="NCBI Taxonomy" id="53432"/>
    <lineage>
        <taxon>Bacteria</taxon>
        <taxon>Bacillati</taxon>
        <taxon>Actinomycetota</taxon>
        <taxon>Actinomycetes</taxon>
        <taxon>Mycobacteriales</taxon>
        <taxon>Nocardiaceae</taxon>
        <taxon>Nocardia</taxon>
    </lineage>
</organism>
<proteinExistence type="predicted"/>
<protein>
    <submittedName>
        <fullName evidence="2">EF-hand domain-containing protein</fullName>
    </submittedName>
</protein>
<sequence>MDSIDKSPLLRTSMREWRLALVVWRTLVLQTSHPVVAAGVARHSTYHGHPWRRFQHTLVSTGRLALSDKDTLRREVARLNRSHLRINGRDHTGKPYSAQDPAARGWVLVTLYDAVLTMRRLAGEPFTPAEMDQLYSEFGEITAAFGLPPGCLPASAAEVPAYIDKVIRDELVYDEQTHYLLRHMLRDAPAPGRIRYLGPAWRPIRAAIARFVTALTLADLPVAYRERFGLRRKWRHAVVSYVAHRGTRVIATRLPDRWRYQPIPDGSGPVAAPSGRLVALPALLPRNRDARKSKLNHFFAQVLDQTGDGFIERKALQTMARNVCQQLELSEEREARVLEAFNGWWEQMSSTMDTNGDGRISRDEFVDATIRGCDTDPTYLDRGVHQAMRTVFRAADTDSNGVLDVDEYRVLFGKRVHPAELTHGFRQLDRDGDGTVTEDEFIIGFTEFFTARTRLAAGNHLLGAP</sequence>
<dbReference type="InterPro" id="IPR018713">
    <property type="entry name" value="MPAB/Lcp_cat_dom"/>
</dbReference>
<evidence type="ECO:0000259" key="1">
    <source>
        <dbReference type="PROSITE" id="PS50222"/>
    </source>
</evidence>
<dbReference type="AlphaFoldDB" id="A0A849BY75"/>
<dbReference type="RefSeq" id="WP_067521478.1">
    <property type="nucleotide sequence ID" value="NZ_JABELX010000005.1"/>
</dbReference>
<dbReference type="InterPro" id="IPR018247">
    <property type="entry name" value="EF_Hand_1_Ca_BS"/>
</dbReference>
<gene>
    <name evidence="2" type="ORF">HLB23_16800</name>
</gene>
<dbReference type="Pfam" id="PF09995">
    <property type="entry name" value="MPAB_Lcp_cat"/>
    <property type="match status" value="1"/>
</dbReference>
<feature type="domain" description="EF-hand" evidence="1">
    <location>
        <begin position="416"/>
        <end position="451"/>
    </location>
</feature>
<dbReference type="GO" id="GO:0016491">
    <property type="term" value="F:oxidoreductase activity"/>
    <property type="evidence" value="ECO:0007669"/>
    <property type="project" value="InterPro"/>
</dbReference>
<dbReference type="InterPro" id="IPR002048">
    <property type="entry name" value="EF_hand_dom"/>
</dbReference>
<dbReference type="EMBL" id="JABELX010000005">
    <property type="protein sequence ID" value="NNH71503.1"/>
    <property type="molecule type" value="Genomic_DNA"/>
</dbReference>
<dbReference type="SUPFAM" id="SSF47473">
    <property type="entry name" value="EF-hand"/>
    <property type="match status" value="1"/>
</dbReference>
<reference evidence="2 3" key="1">
    <citation type="submission" date="2020-05" db="EMBL/GenBank/DDBJ databases">
        <title>MicrobeNet Type strains.</title>
        <authorList>
            <person name="Nicholson A.C."/>
        </authorList>
    </citation>
    <scope>NUCLEOTIDE SEQUENCE [LARGE SCALE GENOMIC DNA]</scope>
    <source>
        <strain evidence="2 3">JCM 3224</strain>
    </source>
</reference>
<accession>A0A849BY75</accession>
<dbReference type="PANTHER" id="PTHR36151:SF3">
    <property type="entry name" value="ER-BOUND OXYGENASE MPAB_MPAB'_RUBBER OXYGENASE CATALYTIC DOMAIN-CONTAINING PROTEIN"/>
    <property type="match status" value="1"/>
</dbReference>
<dbReference type="GO" id="GO:0005509">
    <property type="term" value="F:calcium ion binding"/>
    <property type="evidence" value="ECO:0007669"/>
    <property type="project" value="InterPro"/>
</dbReference>
<dbReference type="Gene3D" id="1.10.238.10">
    <property type="entry name" value="EF-hand"/>
    <property type="match status" value="1"/>
</dbReference>
<dbReference type="Pfam" id="PF13499">
    <property type="entry name" value="EF-hand_7"/>
    <property type="match status" value="2"/>
</dbReference>
<dbReference type="InterPro" id="IPR011992">
    <property type="entry name" value="EF-hand-dom_pair"/>
</dbReference>
<comment type="caution">
    <text evidence="2">The sequence shown here is derived from an EMBL/GenBank/DDBJ whole genome shotgun (WGS) entry which is preliminary data.</text>
</comment>
<dbReference type="PANTHER" id="PTHR36151">
    <property type="entry name" value="BLR2777 PROTEIN"/>
    <property type="match status" value="1"/>
</dbReference>
<dbReference type="PROSITE" id="PS00018">
    <property type="entry name" value="EF_HAND_1"/>
    <property type="match status" value="2"/>
</dbReference>
<name>A0A849BY75_9NOCA</name>
<dbReference type="SMART" id="SM00054">
    <property type="entry name" value="EFh"/>
    <property type="match status" value="4"/>
</dbReference>
<keyword evidence="3" id="KW-1185">Reference proteome</keyword>
<dbReference type="Proteomes" id="UP000586827">
    <property type="component" value="Unassembled WGS sequence"/>
</dbReference>
<dbReference type="PROSITE" id="PS50222">
    <property type="entry name" value="EF_HAND_2"/>
    <property type="match status" value="2"/>
</dbReference>
<evidence type="ECO:0000313" key="2">
    <source>
        <dbReference type="EMBL" id="NNH71503.1"/>
    </source>
</evidence>
<feature type="domain" description="EF-hand" evidence="1">
    <location>
        <begin position="352"/>
        <end position="375"/>
    </location>
</feature>
<evidence type="ECO:0000313" key="3">
    <source>
        <dbReference type="Proteomes" id="UP000586827"/>
    </source>
</evidence>